<evidence type="ECO:0000313" key="2">
    <source>
        <dbReference type="Proteomes" id="UP000243515"/>
    </source>
</evidence>
<dbReference type="EMBL" id="NPHW01003158">
    <property type="protein sequence ID" value="OXV10052.1"/>
    <property type="molecule type" value="Genomic_DNA"/>
</dbReference>
<dbReference type="OrthoDB" id="1751583at2759"/>
<keyword evidence="2" id="KW-1185">Reference proteome</keyword>
<reference evidence="1 2" key="1">
    <citation type="journal article" date="2015" name="Environ. Microbiol.">
        <title>Metagenome sequence of Elaphomyces granulatus from sporocarp tissue reveals Ascomycota ectomycorrhizal fingerprints of genome expansion and a Proteobacteria-rich microbiome.</title>
        <authorList>
            <person name="Quandt C.A."/>
            <person name="Kohler A."/>
            <person name="Hesse C.N."/>
            <person name="Sharpton T.J."/>
            <person name="Martin F."/>
            <person name="Spatafora J.W."/>
        </authorList>
    </citation>
    <scope>NUCLEOTIDE SEQUENCE [LARGE SCALE GENOMIC DNA]</scope>
    <source>
        <strain evidence="1 2">OSC145934</strain>
    </source>
</reference>
<organism evidence="1 2">
    <name type="scientific">Elaphomyces granulatus</name>
    <dbReference type="NCBI Taxonomy" id="519963"/>
    <lineage>
        <taxon>Eukaryota</taxon>
        <taxon>Fungi</taxon>
        <taxon>Dikarya</taxon>
        <taxon>Ascomycota</taxon>
        <taxon>Pezizomycotina</taxon>
        <taxon>Eurotiomycetes</taxon>
        <taxon>Eurotiomycetidae</taxon>
        <taxon>Eurotiales</taxon>
        <taxon>Elaphomycetaceae</taxon>
        <taxon>Elaphomyces</taxon>
    </lineage>
</organism>
<evidence type="ECO:0000313" key="1">
    <source>
        <dbReference type="EMBL" id="OXV10052.1"/>
    </source>
</evidence>
<gene>
    <name evidence="1" type="ORF">Egran_02184</name>
</gene>
<sequence>MLRCQNIYMGQRYCWKPRQKFHKGIGRLVFIGPSAGDLFYPCLLLTRSRRFAVISDKPYRSFREVYQLPLLMRRSCLWDNLRVSQTNYQYEAVESEFD</sequence>
<dbReference type="AlphaFoldDB" id="A0A232M115"/>
<name>A0A232M115_9EURO</name>
<protein>
    <submittedName>
        <fullName evidence="1">Uncharacterized protein</fullName>
    </submittedName>
</protein>
<proteinExistence type="predicted"/>
<comment type="caution">
    <text evidence="1">The sequence shown here is derived from an EMBL/GenBank/DDBJ whole genome shotgun (WGS) entry which is preliminary data.</text>
</comment>
<dbReference type="Proteomes" id="UP000243515">
    <property type="component" value="Unassembled WGS sequence"/>
</dbReference>
<accession>A0A232M115</accession>